<accession>A0A1M6B2T1</accession>
<dbReference type="STRING" id="570521.SAMN04488508_101594"/>
<dbReference type="Proteomes" id="UP000184432">
    <property type="component" value="Unassembled WGS sequence"/>
</dbReference>
<gene>
    <name evidence="2" type="ORF">SAMN04488508_101594</name>
</gene>
<feature type="transmembrane region" description="Helical" evidence="1">
    <location>
        <begin position="152"/>
        <end position="171"/>
    </location>
</feature>
<organism evidence="2 3">
    <name type="scientific">Aquimarina spongiae</name>
    <dbReference type="NCBI Taxonomy" id="570521"/>
    <lineage>
        <taxon>Bacteria</taxon>
        <taxon>Pseudomonadati</taxon>
        <taxon>Bacteroidota</taxon>
        <taxon>Flavobacteriia</taxon>
        <taxon>Flavobacteriales</taxon>
        <taxon>Flavobacteriaceae</taxon>
        <taxon>Aquimarina</taxon>
    </lineage>
</organism>
<feature type="transmembrane region" description="Helical" evidence="1">
    <location>
        <begin position="115"/>
        <end position="140"/>
    </location>
</feature>
<keyword evidence="1" id="KW-0472">Membrane</keyword>
<feature type="transmembrane region" description="Helical" evidence="1">
    <location>
        <begin position="82"/>
        <end position="103"/>
    </location>
</feature>
<dbReference type="AlphaFoldDB" id="A0A1M6B2T1"/>
<name>A0A1M6B2T1_9FLAO</name>
<feature type="transmembrane region" description="Helical" evidence="1">
    <location>
        <begin position="205"/>
        <end position="224"/>
    </location>
</feature>
<protein>
    <submittedName>
        <fullName evidence="2">Uncharacterized protein</fullName>
    </submittedName>
</protein>
<dbReference type="EMBL" id="FQYP01000001">
    <property type="protein sequence ID" value="SHI42908.1"/>
    <property type="molecule type" value="Genomic_DNA"/>
</dbReference>
<keyword evidence="1" id="KW-0812">Transmembrane</keyword>
<evidence type="ECO:0000256" key="1">
    <source>
        <dbReference type="SAM" id="Phobius"/>
    </source>
</evidence>
<feature type="transmembrane region" description="Helical" evidence="1">
    <location>
        <begin position="12"/>
        <end position="37"/>
    </location>
</feature>
<reference evidence="3" key="1">
    <citation type="submission" date="2016-11" db="EMBL/GenBank/DDBJ databases">
        <authorList>
            <person name="Varghese N."/>
            <person name="Submissions S."/>
        </authorList>
    </citation>
    <scope>NUCLEOTIDE SEQUENCE [LARGE SCALE GENOMIC DNA]</scope>
    <source>
        <strain evidence="3">DSM 22623</strain>
    </source>
</reference>
<feature type="transmembrane region" description="Helical" evidence="1">
    <location>
        <begin position="49"/>
        <end position="70"/>
    </location>
</feature>
<feature type="transmembrane region" description="Helical" evidence="1">
    <location>
        <begin position="236"/>
        <end position="257"/>
    </location>
</feature>
<dbReference type="OrthoDB" id="343560at2"/>
<proteinExistence type="predicted"/>
<keyword evidence="3" id="KW-1185">Reference proteome</keyword>
<dbReference type="RefSeq" id="WP_073313723.1">
    <property type="nucleotide sequence ID" value="NZ_FQYP01000001.1"/>
</dbReference>
<keyword evidence="1" id="KW-1133">Transmembrane helix</keyword>
<evidence type="ECO:0000313" key="2">
    <source>
        <dbReference type="EMBL" id="SHI42908.1"/>
    </source>
</evidence>
<dbReference type="PROSITE" id="PS51257">
    <property type="entry name" value="PROKAR_LIPOPROTEIN"/>
    <property type="match status" value="1"/>
</dbReference>
<sequence>MNRFKNILREVMASSPILYGIVMLHLILAMGCVIGLIVDDRTLIGVNIWIKPLKFCLSGGIYIFTVGYLNTLYPYSTRRKNIINNIVSWTLAIEIGIIVMQAARGVQSHYNQSSLLDGLLFAAMGILIAINVLIMFMYVIDTLRLKMKVERPVQWAILMGWIVVIAGSWVGGQMIGQLSHNVGVPDGGAGLPLVNWSTVGGDLRVAHFFGLHGIQIIPLFAVWVASKKKLRLNKQFLAVLVFGVLYASWIGFTFYQASQAIPLLKL</sequence>
<evidence type="ECO:0000313" key="3">
    <source>
        <dbReference type="Proteomes" id="UP000184432"/>
    </source>
</evidence>